<dbReference type="AlphaFoldDB" id="A0A6A6JAS5"/>
<keyword evidence="3" id="KW-1185">Reference proteome</keyword>
<dbReference type="Pfam" id="PF24494">
    <property type="entry name" value="DUF7587"/>
    <property type="match status" value="1"/>
</dbReference>
<evidence type="ECO:0000313" key="3">
    <source>
        <dbReference type="Proteomes" id="UP000800097"/>
    </source>
</evidence>
<evidence type="ECO:0000259" key="1">
    <source>
        <dbReference type="Pfam" id="PF24494"/>
    </source>
</evidence>
<sequence>MQPTPSKFTPGASEAKPASLPTYVFRVHRAGAQTKYDFSSGFRSKNQTTIINTTAILDQFAMAHINGQTNISSPFISVFDSYTHAEDMARYFAQKYGDEMKVIQIDTHHLARGPVFRVADILEGKMQVMGRMEEELHKGEYLIMYRIPAQAVVSETPVGRGMANARRGPGVIGRPVQA</sequence>
<dbReference type="InterPro" id="IPR056009">
    <property type="entry name" value="DUF7587"/>
</dbReference>
<accession>A0A6A6JAS5</accession>
<dbReference type="EMBL" id="ML986511">
    <property type="protein sequence ID" value="KAF2273334.1"/>
    <property type="molecule type" value="Genomic_DNA"/>
</dbReference>
<dbReference type="OrthoDB" id="88561at2759"/>
<name>A0A6A6JAS5_WESOR</name>
<dbReference type="PANTHER" id="PTHR40781:SF1">
    <property type="match status" value="1"/>
</dbReference>
<evidence type="ECO:0000313" key="2">
    <source>
        <dbReference type="EMBL" id="KAF2273334.1"/>
    </source>
</evidence>
<dbReference type="RefSeq" id="XP_033650873.1">
    <property type="nucleotide sequence ID" value="XM_033793352.1"/>
</dbReference>
<dbReference type="GeneID" id="54546527"/>
<proteinExistence type="predicted"/>
<dbReference type="Proteomes" id="UP000800097">
    <property type="component" value="Unassembled WGS sequence"/>
</dbReference>
<dbReference type="PANTHER" id="PTHR40781">
    <property type="match status" value="1"/>
</dbReference>
<gene>
    <name evidence="2" type="ORF">EI97DRAFT_161578</name>
</gene>
<feature type="domain" description="DUF7587" evidence="1">
    <location>
        <begin position="20"/>
        <end position="158"/>
    </location>
</feature>
<organism evidence="2 3">
    <name type="scientific">Westerdykella ornata</name>
    <dbReference type="NCBI Taxonomy" id="318751"/>
    <lineage>
        <taxon>Eukaryota</taxon>
        <taxon>Fungi</taxon>
        <taxon>Dikarya</taxon>
        <taxon>Ascomycota</taxon>
        <taxon>Pezizomycotina</taxon>
        <taxon>Dothideomycetes</taxon>
        <taxon>Pleosporomycetidae</taxon>
        <taxon>Pleosporales</taxon>
        <taxon>Sporormiaceae</taxon>
        <taxon>Westerdykella</taxon>
    </lineage>
</organism>
<protein>
    <recommendedName>
        <fullName evidence="1">DUF7587 domain-containing protein</fullName>
    </recommendedName>
</protein>
<reference evidence="2" key="1">
    <citation type="journal article" date="2020" name="Stud. Mycol.">
        <title>101 Dothideomycetes genomes: a test case for predicting lifestyles and emergence of pathogens.</title>
        <authorList>
            <person name="Haridas S."/>
            <person name="Albert R."/>
            <person name="Binder M."/>
            <person name="Bloem J."/>
            <person name="Labutti K."/>
            <person name="Salamov A."/>
            <person name="Andreopoulos B."/>
            <person name="Baker S."/>
            <person name="Barry K."/>
            <person name="Bills G."/>
            <person name="Bluhm B."/>
            <person name="Cannon C."/>
            <person name="Castanera R."/>
            <person name="Culley D."/>
            <person name="Daum C."/>
            <person name="Ezra D."/>
            <person name="Gonzalez J."/>
            <person name="Henrissat B."/>
            <person name="Kuo A."/>
            <person name="Liang C."/>
            <person name="Lipzen A."/>
            <person name="Lutzoni F."/>
            <person name="Magnuson J."/>
            <person name="Mondo S."/>
            <person name="Nolan M."/>
            <person name="Ohm R."/>
            <person name="Pangilinan J."/>
            <person name="Park H.-J."/>
            <person name="Ramirez L."/>
            <person name="Alfaro M."/>
            <person name="Sun H."/>
            <person name="Tritt A."/>
            <person name="Yoshinaga Y."/>
            <person name="Zwiers L.-H."/>
            <person name="Turgeon B."/>
            <person name="Goodwin S."/>
            <person name="Spatafora J."/>
            <person name="Crous P."/>
            <person name="Grigoriev I."/>
        </authorList>
    </citation>
    <scope>NUCLEOTIDE SEQUENCE</scope>
    <source>
        <strain evidence="2">CBS 379.55</strain>
    </source>
</reference>